<proteinExistence type="predicted"/>
<accession>A0AAU7XBQ9</accession>
<dbReference type="RefSeq" id="WP_407050305.1">
    <property type="nucleotide sequence ID" value="NZ_CP158568.1"/>
</dbReference>
<reference evidence="3" key="1">
    <citation type="submission" date="2024-06" db="EMBL/GenBank/DDBJ databases">
        <title>Methylostella associata gen. nov., sp. nov., a novel Ancalomicrobiaceae-affiliated facultatively methylotrophic bacteria that feed on methanotrophs of the genus Methylococcus.</title>
        <authorList>
            <person name="Saltykova V."/>
            <person name="Danilova O.V."/>
            <person name="Oshkin I.Y."/>
            <person name="Belova S.E."/>
            <person name="Pimenov N.V."/>
            <person name="Dedysh S.N."/>
        </authorList>
    </citation>
    <scope>NUCLEOTIDE SEQUENCE</scope>
    <source>
        <strain evidence="3">S20</strain>
    </source>
</reference>
<dbReference type="AlphaFoldDB" id="A0AAU7XBQ9"/>
<protein>
    <submittedName>
        <fullName evidence="3">Extensin family protein</fullName>
    </submittedName>
</protein>
<organism evidence="3">
    <name type="scientific">Methyloraptor flagellatus</name>
    <dbReference type="NCBI Taxonomy" id="3162530"/>
    <lineage>
        <taxon>Bacteria</taxon>
        <taxon>Pseudomonadati</taxon>
        <taxon>Pseudomonadota</taxon>
        <taxon>Alphaproteobacteria</taxon>
        <taxon>Hyphomicrobiales</taxon>
        <taxon>Ancalomicrobiaceae</taxon>
        <taxon>Methyloraptor</taxon>
    </lineage>
</organism>
<evidence type="ECO:0000259" key="2">
    <source>
        <dbReference type="Pfam" id="PF06904"/>
    </source>
</evidence>
<feature type="domain" description="Extensin-like C-terminal" evidence="2">
    <location>
        <begin position="41"/>
        <end position="221"/>
    </location>
</feature>
<dbReference type="PROSITE" id="PS51257">
    <property type="entry name" value="PROKAR_LIPOPROTEIN"/>
    <property type="match status" value="1"/>
</dbReference>
<sequence length="298" mass="31888">MKRVLSITALVGMAGLLTGCSMFGGWFAERDPWRREAEARCIASGVVRPSAYIQPVREIDGAGACGADHPFKVTAVTEGRVAMSEQVLMNCPMVTSLESWVATVVQPIAMATFGQPVAVVETFGTYSCRRVNHRLRGSMSEHAYMNAIDVSGFKLADGHRITIKGAWYSGQPQEQAFLHTVGAESCKVFNTVLGPSGDASHQDHFHLDLANRSRSGRRVCRGSGPMVAQGGMSYGAGGAYDPAITGSVAPKIDTGPEDSGVIDAVQLDPEIAASIAKRPEQNWPRTLPKVEQAIPNED</sequence>
<dbReference type="Pfam" id="PF06904">
    <property type="entry name" value="Extensin-like_C"/>
    <property type="match status" value="1"/>
</dbReference>
<evidence type="ECO:0000256" key="1">
    <source>
        <dbReference type="SAM" id="MobiDB-lite"/>
    </source>
</evidence>
<evidence type="ECO:0000313" key="3">
    <source>
        <dbReference type="EMBL" id="XBY45215.1"/>
    </source>
</evidence>
<feature type="region of interest" description="Disordered" evidence="1">
    <location>
        <begin position="277"/>
        <end position="298"/>
    </location>
</feature>
<gene>
    <name evidence="3" type="ORF">ABS361_02675</name>
</gene>
<dbReference type="EMBL" id="CP158568">
    <property type="protein sequence ID" value="XBY45215.1"/>
    <property type="molecule type" value="Genomic_DNA"/>
</dbReference>
<name>A0AAU7XBQ9_9HYPH</name>
<dbReference type="InterPro" id="IPR009683">
    <property type="entry name" value="Extensin-like_C"/>
</dbReference>
<dbReference type="KEGG" id="mflg:ABS361_02675"/>